<dbReference type="EMBL" id="MHIA01000031">
    <property type="protein sequence ID" value="OGY41291.1"/>
    <property type="molecule type" value="Genomic_DNA"/>
</dbReference>
<dbReference type="AlphaFoldDB" id="A0A1G1XMV5"/>
<comment type="caution">
    <text evidence="2">The sequence shown here is derived from an EMBL/GenBank/DDBJ whole genome shotgun (WGS) entry which is preliminary data.</text>
</comment>
<gene>
    <name evidence="2" type="ORF">A2Y67_00605</name>
</gene>
<keyword evidence="1" id="KW-0472">Membrane</keyword>
<reference evidence="2 3" key="1">
    <citation type="journal article" date="2016" name="Nat. Commun.">
        <title>Thousands of microbial genomes shed light on interconnected biogeochemical processes in an aquifer system.</title>
        <authorList>
            <person name="Anantharaman K."/>
            <person name="Brown C.T."/>
            <person name="Hug L.A."/>
            <person name="Sharon I."/>
            <person name="Castelle C.J."/>
            <person name="Probst A.J."/>
            <person name="Thomas B.C."/>
            <person name="Singh A."/>
            <person name="Wilkins M.J."/>
            <person name="Karaoz U."/>
            <person name="Brodie E.L."/>
            <person name="Williams K.H."/>
            <person name="Hubbard S.S."/>
            <person name="Banfield J.F."/>
        </authorList>
    </citation>
    <scope>NUCLEOTIDE SEQUENCE [LARGE SCALE GENOMIC DNA]</scope>
</reference>
<organism evidence="2 3">
    <name type="scientific">Candidatus Buchananbacteria bacterium RBG_13_39_9</name>
    <dbReference type="NCBI Taxonomy" id="1797531"/>
    <lineage>
        <taxon>Bacteria</taxon>
        <taxon>Candidatus Buchananiibacteriota</taxon>
    </lineage>
</organism>
<feature type="transmembrane region" description="Helical" evidence="1">
    <location>
        <begin position="12"/>
        <end position="32"/>
    </location>
</feature>
<evidence type="ECO:0000313" key="3">
    <source>
        <dbReference type="Proteomes" id="UP000176260"/>
    </source>
</evidence>
<accession>A0A1G1XMV5</accession>
<keyword evidence="1" id="KW-0812">Transmembrane</keyword>
<evidence type="ECO:0000313" key="2">
    <source>
        <dbReference type="EMBL" id="OGY41291.1"/>
    </source>
</evidence>
<protein>
    <submittedName>
        <fullName evidence="2">Uncharacterized protein</fullName>
    </submittedName>
</protein>
<evidence type="ECO:0000256" key="1">
    <source>
        <dbReference type="SAM" id="Phobius"/>
    </source>
</evidence>
<dbReference type="Proteomes" id="UP000176260">
    <property type="component" value="Unassembled WGS sequence"/>
</dbReference>
<proteinExistence type="predicted"/>
<keyword evidence="1" id="KW-1133">Transmembrane helix</keyword>
<sequence>MVETTKDILYLVISFVVLLLTIFICWVIYYLAMILREVKKIVFDARKKIELVEAVLVTLKEKIEHTSSYMKLLVESAGNIVEFLKDRKAEKSKKRKK</sequence>
<name>A0A1G1XMV5_9BACT</name>